<proteinExistence type="predicted"/>
<keyword evidence="3" id="KW-1185">Reference proteome</keyword>
<evidence type="ECO:0000256" key="1">
    <source>
        <dbReference type="SAM" id="Phobius"/>
    </source>
</evidence>
<dbReference type="RefSeq" id="WP_013629758.1">
    <property type="nucleotide sequence ID" value="NC_015174.1"/>
</dbReference>
<dbReference type="OrthoDB" id="252515at2"/>
<protein>
    <submittedName>
        <fullName evidence="2">Uncharacterized protein</fullName>
    </submittedName>
</protein>
<keyword evidence="1" id="KW-0472">Membrane</keyword>
<keyword evidence="1" id="KW-1133">Transmembrane helix</keyword>
<dbReference type="EMBL" id="CP002546">
    <property type="protein sequence ID" value="ADY61039.1"/>
    <property type="molecule type" value="Genomic_DNA"/>
</dbReference>
<gene>
    <name evidence="2" type="ordered locus">Plabr_3442</name>
</gene>
<accession>F0SM84</accession>
<dbReference type="Proteomes" id="UP000006860">
    <property type="component" value="Chromosome"/>
</dbReference>
<evidence type="ECO:0000313" key="2">
    <source>
        <dbReference type="EMBL" id="ADY61039.1"/>
    </source>
</evidence>
<name>F0SM84_RUBBR</name>
<feature type="transmembrane region" description="Helical" evidence="1">
    <location>
        <begin position="20"/>
        <end position="42"/>
    </location>
</feature>
<keyword evidence="1" id="KW-0812">Transmembrane</keyword>
<dbReference type="KEGG" id="pbs:Plabr_3442"/>
<organism evidence="2 3">
    <name type="scientific">Rubinisphaera brasiliensis (strain ATCC 49424 / DSM 5305 / JCM 21570 / IAM 15109 / NBRC 103401 / IFAM 1448)</name>
    <name type="common">Planctomyces brasiliensis</name>
    <dbReference type="NCBI Taxonomy" id="756272"/>
    <lineage>
        <taxon>Bacteria</taxon>
        <taxon>Pseudomonadati</taxon>
        <taxon>Planctomycetota</taxon>
        <taxon>Planctomycetia</taxon>
        <taxon>Planctomycetales</taxon>
        <taxon>Planctomycetaceae</taxon>
        <taxon>Rubinisphaera</taxon>
    </lineage>
</organism>
<evidence type="ECO:0000313" key="3">
    <source>
        <dbReference type="Proteomes" id="UP000006860"/>
    </source>
</evidence>
<reference evidence="3" key="1">
    <citation type="submission" date="2011-02" db="EMBL/GenBank/DDBJ databases">
        <title>The complete genome of Planctomyces brasiliensis DSM 5305.</title>
        <authorList>
            <person name="Lucas S."/>
            <person name="Copeland A."/>
            <person name="Lapidus A."/>
            <person name="Bruce D."/>
            <person name="Goodwin L."/>
            <person name="Pitluck S."/>
            <person name="Kyrpides N."/>
            <person name="Mavromatis K."/>
            <person name="Pagani I."/>
            <person name="Ivanova N."/>
            <person name="Ovchinnikova G."/>
            <person name="Lu M."/>
            <person name="Detter J.C."/>
            <person name="Han C."/>
            <person name="Land M."/>
            <person name="Hauser L."/>
            <person name="Markowitz V."/>
            <person name="Cheng J.-F."/>
            <person name="Hugenholtz P."/>
            <person name="Woyke T."/>
            <person name="Wu D."/>
            <person name="Tindall B."/>
            <person name="Pomrenke H.G."/>
            <person name="Brambilla E."/>
            <person name="Klenk H.-P."/>
            <person name="Eisen J.A."/>
        </authorList>
    </citation>
    <scope>NUCLEOTIDE SEQUENCE [LARGE SCALE GENOMIC DNA]</scope>
    <source>
        <strain evidence="3">ATCC 49424 / DSM 5305 / JCM 21570 / NBRC 103401 / IFAM 1448</strain>
    </source>
</reference>
<dbReference type="HOGENOM" id="CLU_955985_0_0_0"/>
<dbReference type="eggNOG" id="ENOG50338P2">
    <property type="taxonomic scope" value="Bacteria"/>
</dbReference>
<dbReference type="AlphaFoldDB" id="F0SM84"/>
<sequence>MIPKTAEFALRKVRRQFRYVLAFAIIYVQLALPGCSIVDTSVEQSSPKSSLLSPLSPGIDAVQLDIVYVERDEKDPLLAQMLWGEIDQVGTVDLQTRSRLRDAGFRVGLVGMSPPRSLQRLLGFSNDPTDSAGTSRHSELAGRSVLLRSGGDTEIQTSVVYPELTIQLPGEDEPRTLLTARFVLRAQLERLQDGWVNLHLTPEIHHGQSQLRPVAGAANWELKGTQEVLSMNDLQFTVALNVGEMVVLSADSETEESLGDQFFVNRDVQRPQRRMIVVRLSDMRKIEPLYTD</sequence>